<sequence>MKKILLLILGIFLTMPGIAQAFCPVCTIAVGAGVGFSRWLGIDDTISGLWVGGLTVSLIAWTIDWFNRKKIKFIGRKIITTIFYYALIAAPLFWIGIIGHPFNKMWGVDKLLLGIIVGSIFFFLVGFFYQFLKKKNGGHAHFPLQKVAMPVGVLIILSLVFYFITK</sequence>
<feature type="signal peptide" evidence="2">
    <location>
        <begin position="1"/>
        <end position="21"/>
    </location>
</feature>
<organism evidence="3 4">
    <name type="scientific">Candidatus Magasanikbacteria bacterium GW2011_GWA2_42_32</name>
    <dbReference type="NCBI Taxonomy" id="1619039"/>
    <lineage>
        <taxon>Bacteria</taxon>
        <taxon>Candidatus Magasanikiibacteriota</taxon>
    </lineage>
</organism>
<feature type="chain" id="PRO_5002536270" evidence="2">
    <location>
        <begin position="22"/>
        <end position="166"/>
    </location>
</feature>
<keyword evidence="1" id="KW-1133">Transmembrane helix</keyword>
<feature type="transmembrane region" description="Helical" evidence="1">
    <location>
        <begin position="78"/>
        <end position="99"/>
    </location>
</feature>
<proteinExistence type="predicted"/>
<keyword evidence="1" id="KW-0472">Membrane</keyword>
<evidence type="ECO:0000313" key="4">
    <source>
        <dbReference type="Proteomes" id="UP000034837"/>
    </source>
</evidence>
<dbReference type="EMBL" id="LCDO01000001">
    <property type="protein sequence ID" value="KKS57426.1"/>
    <property type="molecule type" value="Genomic_DNA"/>
</dbReference>
<feature type="transmembrane region" description="Helical" evidence="1">
    <location>
        <begin position="111"/>
        <end position="132"/>
    </location>
</feature>
<evidence type="ECO:0000313" key="3">
    <source>
        <dbReference type="EMBL" id="KKS57426.1"/>
    </source>
</evidence>
<dbReference type="Proteomes" id="UP000034837">
    <property type="component" value="Unassembled WGS sequence"/>
</dbReference>
<keyword evidence="1" id="KW-0812">Transmembrane</keyword>
<accession>A0A0G1CFT0</accession>
<protein>
    <submittedName>
        <fullName evidence="3">Uncharacterized protein</fullName>
    </submittedName>
</protein>
<dbReference type="AlphaFoldDB" id="A0A0G1CFT0"/>
<reference evidence="3 4" key="1">
    <citation type="journal article" date="2015" name="Nature">
        <title>rRNA introns, odd ribosomes, and small enigmatic genomes across a large radiation of phyla.</title>
        <authorList>
            <person name="Brown C.T."/>
            <person name="Hug L.A."/>
            <person name="Thomas B.C."/>
            <person name="Sharon I."/>
            <person name="Castelle C.J."/>
            <person name="Singh A."/>
            <person name="Wilkins M.J."/>
            <person name="Williams K.H."/>
            <person name="Banfield J.F."/>
        </authorList>
    </citation>
    <scope>NUCLEOTIDE SEQUENCE [LARGE SCALE GENOMIC DNA]</scope>
</reference>
<evidence type="ECO:0000256" key="2">
    <source>
        <dbReference type="SAM" id="SignalP"/>
    </source>
</evidence>
<keyword evidence="2" id="KW-0732">Signal</keyword>
<evidence type="ECO:0000256" key="1">
    <source>
        <dbReference type="SAM" id="Phobius"/>
    </source>
</evidence>
<feature type="transmembrane region" description="Helical" evidence="1">
    <location>
        <begin position="144"/>
        <end position="164"/>
    </location>
</feature>
<feature type="transmembrane region" description="Helical" evidence="1">
    <location>
        <begin position="45"/>
        <end position="66"/>
    </location>
</feature>
<name>A0A0G1CFT0_9BACT</name>
<gene>
    <name evidence="3" type="ORF">UV20_C0001G0066</name>
</gene>
<comment type="caution">
    <text evidence="3">The sequence shown here is derived from an EMBL/GenBank/DDBJ whole genome shotgun (WGS) entry which is preliminary data.</text>
</comment>